<name>A0AAE3ISF4_9BACI</name>
<protein>
    <submittedName>
        <fullName evidence="1">Uncharacterized protein</fullName>
    </submittedName>
</protein>
<dbReference type="Proteomes" id="UP001209318">
    <property type="component" value="Unassembled WGS sequence"/>
</dbReference>
<dbReference type="AlphaFoldDB" id="A0AAE3ISF4"/>
<dbReference type="EMBL" id="JAOUSF010000002">
    <property type="protein sequence ID" value="MCU9612798.1"/>
    <property type="molecule type" value="Genomic_DNA"/>
</dbReference>
<accession>A0AAE3ISF4</accession>
<organism evidence="1 2">
    <name type="scientific">Perspicuibacillus lycopersici</name>
    <dbReference type="NCBI Taxonomy" id="1325689"/>
    <lineage>
        <taxon>Bacteria</taxon>
        <taxon>Bacillati</taxon>
        <taxon>Bacillota</taxon>
        <taxon>Bacilli</taxon>
        <taxon>Bacillales</taxon>
        <taxon>Bacillaceae</taxon>
        <taxon>Perspicuibacillus</taxon>
    </lineage>
</organism>
<evidence type="ECO:0000313" key="2">
    <source>
        <dbReference type="Proteomes" id="UP001209318"/>
    </source>
</evidence>
<keyword evidence="2" id="KW-1185">Reference proteome</keyword>
<sequence length="41" mass="4605">MGKNDEHIAGYIASLGNRKPEYIVHTEGGIYEVKAVKYPQK</sequence>
<reference evidence="1" key="1">
    <citation type="submission" date="2022-10" db="EMBL/GenBank/DDBJ databases">
        <title>Description of Fervidibacillus gen. nov. in the family Fervidibacillaceae fam. nov. with two species, Fervidibacillus albus sp. nov., and Fervidibacillus halotolerans sp. nov., isolated from tidal flat sediments.</title>
        <authorList>
            <person name="Kwon K.K."/>
            <person name="Yang S.-H."/>
        </authorList>
    </citation>
    <scope>NUCLEOTIDE SEQUENCE</scope>
    <source>
        <strain evidence="1">JCM 19140</strain>
    </source>
</reference>
<dbReference type="RefSeq" id="WP_263072010.1">
    <property type="nucleotide sequence ID" value="NZ_JAOUSF010000002.1"/>
</dbReference>
<proteinExistence type="predicted"/>
<evidence type="ECO:0000313" key="1">
    <source>
        <dbReference type="EMBL" id="MCU9612798.1"/>
    </source>
</evidence>
<comment type="caution">
    <text evidence="1">The sequence shown here is derived from an EMBL/GenBank/DDBJ whole genome shotgun (WGS) entry which is preliminary data.</text>
</comment>
<gene>
    <name evidence="1" type="ORF">OEV98_04450</name>
</gene>